<feature type="domain" description="Lipocalin/cytosolic fatty-acid binding" evidence="3">
    <location>
        <begin position="99"/>
        <end position="165"/>
    </location>
</feature>
<keyword evidence="2" id="KW-0732">Signal</keyword>
<dbReference type="PRINTS" id="PR00179">
    <property type="entry name" value="LIPOCALIN"/>
</dbReference>
<comment type="similarity">
    <text evidence="1">Belongs to the calycin superfamily. Lipocalin family.</text>
</comment>
<sequence length="211" mass="24252">MATTPLVFMVTLFGFGNCDFTFIGNCPAANPMVDFDVFEFLGLWYTIEKSTSTVPCLQYGILENRERRGQFQYFEIDLDEKSRHKYRTSELLVTGLNSGTMLLRQPREQQASHFVVLETDYKTYAITLTYKQVASACKLSAKILSRNPELDENTMEQVCKCVSDLVLSVTILQIRHLLSSYNLTTSVRCYEPPETSTVEPPTTWKYPFIRF</sequence>
<dbReference type="Gene3D" id="2.40.128.20">
    <property type="match status" value="1"/>
</dbReference>
<dbReference type="InterPro" id="IPR022272">
    <property type="entry name" value="Lipocalin_CS"/>
</dbReference>
<evidence type="ECO:0000259" key="3">
    <source>
        <dbReference type="Pfam" id="PF00061"/>
    </source>
</evidence>
<dbReference type="SUPFAM" id="SSF50814">
    <property type="entry name" value="Lipocalins"/>
    <property type="match status" value="1"/>
</dbReference>
<dbReference type="GO" id="GO:0005737">
    <property type="term" value="C:cytoplasm"/>
    <property type="evidence" value="ECO:0007669"/>
    <property type="project" value="TreeGrafter"/>
</dbReference>
<name>A0A1Y1MBU8_PHOPY</name>
<evidence type="ECO:0000256" key="2">
    <source>
        <dbReference type="SAM" id="SignalP"/>
    </source>
</evidence>
<feature type="chain" id="PRO_5013208693" description="Lipocalin/cytosolic fatty-acid binding domain-containing protein" evidence="2">
    <location>
        <begin position="19"/>
        <end position="211"/>
    </location>
</feature>
<dbReference type="GO" id="GO:0000302">
    <property type="term" value="P:response to reactive oxygen species"/>
    <property type="evidence" value="ECO:0007669"/>
    <property type="project" value="TreeGrafter"/>
</dbReference>
<dbReference type="PANTHER" id="PTHR10612:SF49">
    <property type="entry name" value="APOLIPOPROTEIN D-LIKE PROTEIN"/>
    <property type="match status" value="1"/>
</dbReference>
<proteinExistence type="inferred from homology"/>
<accession>A0A1Y1MBU8</accession>
<protein>
    <recommendedName>
        <fullName evidence="3">Lipocalin/cytosolic fatty-acid binding domain-containing protein</fullName>
    </recommendedName>
</protein>
<dbReference type="Pfam" id="PF00061">
    <property type="entry name" value="Lipocalin"/>
    <property type="match status" value="1"/>
</dbReference>
<evidence type="ECO:0000313" key="4">
    <source>
        <dbReference type="EMBL" id="JAV83133.1"/>
    </source>
</evidence>
<dbReference type="GO" id="GO:0006629">
    <property type="term" value="P:lipid metabolic process"/>
    <property type="evidence" value="ECO:0007669"/>
    <property type="project" value="TreeGrafter"/>
</dbReference>
<dbReference type="InterPro" id="IPR000566">
    <property type="entry name" value="Lipocln_cytosolic_FA-bd_dom"/>
</dbReference>
<dbReference type="PROSITE" id="PS00213">
    <property type="entry name" value="LIPOCALIN"/>
    <property type="match status" value="1"/>
</dbReference>
<dbReference type="AlphaFoldDB" id="A0A1Y1MBU8"/>
<dbReference type="PANTHER" id="PTHR10612">
    <property type="entry name" value="APOLIPOPROTEIN D"/>
    <property type="match status" value="1"/>
</dbReference>
<dbReference type="EMBL" id="GEZM01035668">
    <property type="protein sequence ID" value="JAV83133.1"/>
    <property type="molecule type" value="Transcribed_RNA"/>
</dbReference>
<evidence type="ECO:0000256" key="1">
    <source>
        <dbReference type="RuleBase" id="RU003695"/>
    </source>
</evidence>
<reference evidence="4" key="1">
    <citation type="journal article" date="2016" name="Sci. Rep.">
        <title>Molecular characterization of firefly nuptial gifts: a multi-omics approach sheds light on postcopulatory sexual selection.</title>
        <authorList>
            <person name="Al-Wathiqui N."/>
            <person name="Fallon T.R."/>
            <person name="South A."/>
            <person name="Weng J.K."/>
            <person name="Lewis S.M."/>
        </authorList>
    </citation>
    <scope>NUCLEOTIDE SEQUENCE</scope>
</reference>
<dbReference type="InterPro" id="IPR012674">
    <property type="entry name" value="Calycin"/>
</dbReference>
<feature type="signal peptide" evidence="2">
    <location>
        <begin position="1"/>
        <end position="18"/>
    </location>
</feature>
<organism evidence="4">
    <name type="scientific">Photinus pyralis</name>
    <name type="common">Common eastern firefly</name>
    <name type="synonym">Lampyris pyralis</name>
    <dbReference type="NCBI Taxonomy" id="7054"/>
    <lineage>
        <taxon>Eukaryota</taxon>
        <taxon>Metazoa</taxon>
        <taxon>Ecdysozoa</taxon>
        <taxon>Arthropoda</taxon>
        <taxon>Hexapoda</taxon>
        <taxon>Insecta</taxon>
        <taxon>Pterygota</taxon>
        <taxon>Neoptera</taxon>
        <taxon>Endopterygota</taxon>
        <taxon>Coleoptera</taxon>
        <taxon>Polyphaga</taxon>
        <taxon>Elateriformia</taxon>
        <taxon>Elateroidea</taxon>
        <taxon>Lampyridae</taxon>
        <taxon>Lampyrinae</taxon>
        <taxon>Photinus</taxon>
    </lineage>
</organism>